<gene>
    <name evidence="1" type="ORF">MRATA1EN22A_LOCUS20741</name>
</gene>
<accession>A0AC59ZR75</accession>
<reference evidence="1" key="2">
    <citation type="submission" date="2025-03" db="EMBL/GenBank/DDBJ databases">
        <authorList>
            <consortium name="ELIXIR-Norway"/>
            <consortium name="Elixir Norway"/>
        </authorList>
    </citation>
    <scope>NUCLEOTIDE SEQUENCE</scope>
</reference>
<organism evidence="1 2">
    <name type="scientific">Rangifer tarandus platyrhynchus</name>
    <name type="common">Svalbard reindeer</name>
    <dbReference type="NCBI Taxonomy" id="3082113"/>
    <lineage>
        <taxon>Eukaryota</taxon>
        <taxon>Metazoa</taxon>
        <taxon>Chordata</taxon>
        <taxon>Craniata</taxon>
        <taxon>Vertebrata</taxon>
        <taxon>Euteleostomi</taxon>
        <taxon>Mammalia</taxon>
        <taxon>Eutheria</taxon>
        <taxon>Laurasiatheria</taxon>
        <taxon>Artiodactyla</taxon>
        <taxon>Ruminantia</taxon>
        <taxon>Pecora</taxon>
        <taxon>Cervidae</taxon>
        <taxon>Odocoileinae</taxon>
        <taxon>Rangifer</taxon>
    </lineage>
</organism>
<reference evidence="1" key="1">
    <citation type="submission" date="2023-05" db="EMBL/GenBank/DDBJ databases">
        <authorList>
            <consortium name="ELIXIR-Norway"/>
        </authorList>
    </citation>
    <scope>NUCLEOTIDE SEQUENCE</scope>
</reference>
<proteinExistence type="predicted"/>
<protein>
    <submittedName>
        <fullName evidence="1">Uncharacterized protein</fullName>
    </submittedName>
</protein>
<evidence type="ECO:0000313" key="2">
    <source>
        <dbReference type="Proteomes" id="UP001162501"/>
    </source>
</evidence>
<dbReference type="Proteomes" id="UP001162501">
    <property type="component" value="Chromosome 31"/>
</dbReference>
<dbReference type="EMBL" id="OX596115">
    <property type="protein sequence ID" value="CAN0474778.1"/>
    <property type="molecule type" value="Genomic_DNA"/>
</dbReference>
<sequence>MGWKRDGTRVSSSRAEVSLGKGSVVSKTVTTDSDKEFQYEKSLESVQLTRAPTPSLEDSPGRGAAPRGSASTPGPPGPRQPEELRRREARAPQLEKAHRHSENKIGR</sequence>
<name>A0AC59ZR75_RANTA</name>
<evidence type="ECO:0000313" key="1">
    <source>
        <dbReference type="EMBL" id="CAN0474778.1"/>
    </source>
</evidence>